<organism evidence="2 3">
    <name type="scientific">Coniochaeta ligniaria NRRL 30616</name>
    <dbReference type="NCBI Taxonomy" id="1408157"/>
    <lineage>
        <taxon>Eukaryota</taxon>
        <taxon>Fungi</taxon>
        <taxon>Dikarya</taxon>
        <taxon>Ascomycota</taxon>
        <taxon>Pezizomycotina</taxon>
        <taxon>Sordariomycetes</taxon>
        <taxon>Sordariomycetidae</taxon>
        <taxon>Coniochaetales</taxon>
        <taxon>Coniochaetaceae</taxon>
        <taxon>Coniochaeta</taxon>
    </lineage>
</organism>
<keyword evidence="1" id="KW-1133">Transmembrane helix</keyword>
<dbReference type="Proteomes" id="UP000182658">
    <property type="component" value="Unassembled WGS sequence"/>
</dbReference>
<gene>
    <name evidence="2" type="ORF">CONLIGDRAFT_139140</name>
</gene>
<dbReference type="AlphaFoldDB" id="A0A1J7I850"/>
<keyword evidence="3" id="KW-1185">Reference proteome</keyword>
<keyword evidence="1" id="KW-0472">Membrane</keyword>
<protein>
    <submittedName>
        <fullName evidence="2">Uncharacterized protein</fullName>
    </submittedName>
</protein>
<evidence type="ECO:0000256" key="1">
    <source>
        <dbReference type="SAM" id="Phobius"/>
    </source>
</evidence>
<evidence type="ECO:0000313" key="2">
    <source>
        <dbReference type="EMBL" id="OIW23678.1"/>
    </source>
</evidence>
<feature type="transmembrane region" description="Helical" evidence="1">
    <location>
        <begin position="253"/>
        <end position="274"/>
    </location>
</feature>
<keyword evidence="1" id="KW-0812">Transmembrane</keyword>
<accession>A0A1J7I850</accession>
<dbReference type="OrthoDB" id="5266962at2759"/>
<reference evidence="2 3" key="1">
    <citation type="submission" date="2016-10" db="EMBL/GenBank/DDBJ databases">
        <title>Draft genome sequence of Coniochaeta ligniaria NRRL30616, a lignocellulolytic fungus for bioabatement of inhibitors in plant biomass hydrolysates.</title>
        <authorList>
            <consortium name="DOE Joint Genome Institute"/>
            <person name="Jimenez D.J."/>
            <person name="Hector R.E."/>
            <person name="Riley R."/>
            <person name="Sun H."/>
            <person name="Grigoriev I.V."/>
            <person name="Van Elsas J.D."/>
            <person name="Nichols N.N."/>
        </authorList>
    </citation>
    <scope>NUCLEOTIDE SEQUENCE [LARGE SCALE GENOMIC DNA]</scope>
    <source>
        <strain evidence="2 3">NRRL 30616</strain>
    </source>
</reference>
<sequence>MKSAVFDDGLLHMVALSAVGTLRHGTLGHIPLLLQSTVLLAIPAAIRACISPGRPRPSAFDLGATCHEVTGDISKPAPTNAFRHDATKQRDSRPVVEDAILRQKVPCHFHSHHNPPHSFHYRCRRSVREAHGITTSYFASVRIQRLFTFTWLVSLIFGKHSVGLGIASAYRGMGALVLHLQFSSSGTSGRPVSLSSFDYGPGPDFFLHLSLAPHGVGNKHVFGYWEDTRRSAAIEMACKTAGSERRDQHLGHIWIFAFCSISFCSLLTLLRLFFCFHPSIACKFCIIT</sequence>
<name>A0A1J7I850_9PEZI</name>
<evidence type="ECO:0000313" key="3">
    <source>
        <dbReference type="Proteomes" id="UP000182658"/>
    </source>
</evidence>
<dbReference type="InParanoid" id="A0A1J7I850"/>
<proteinExistence type="predicted"/>
<dbReference type="EMBL" id="KV875106">
    <property type="protein sequence ID" value="OIW23678.1"/>
    <property type="molecule type" value="Genomic_DNA"/>
</dbReference>